<dbReference type="KEGG" id="csl:COCSUDRAFT_20862"/>
<dbReference type="eggNOG" id="KOG4472">
    <property type="taxonomic scope" value="Eukaryota"/>
</dbReference>
<dbReference type="Gene3D" id="3.90.550.10">
    <property type="entry name" value="Spore Coat Polysaccharide Biosynthesis Protein SpsA, Chain A"/>
    <property type="match status" value="1"/>
</dbReference>
<comment type="caution">
    <text evidence="5">The sequence shown here is derived from an EMBL/GenBank/DDBJ whole genome shotgun (WGS) entry which is preliminary data.</text>
</comment>
<dbReference type="GeneID" id="17036170"/>
<protein>
    <submittedName>
        <fullName evidence="5">Mnt1 protein</fullName>
    </submittedName>
</protein>
<dbReference type="Pfam" id="PF01793">
    <property type="entry name" value="Glyco_transf_15"/>
    <property type="match status" value="1"/>
</dbReference>
<gene>
    <name evidence="5" type="ORF">COCSUDRAFT_20862</name>
</gene>
<accession>I0YIP4</accession>
<dbReference type="AlphaFoldDB" id="I0YIP4"/>
<proteinExistence type="inferred from homology"/>
<dbReference type="GO" id="GO:0000026">
    <property type="term" value="F:alpha-1,2-mannosyltransferase activity"/>
    <property type="evidence" value="ECO:0007669"/>
    <property type="project" value="TreeGrafter"/>
</dbReference>
<dbReference type="PIRSF" id="PIRSF018153">
    <property type="entry name" value="Glyco_trans_15"/>
    <property type="match status" value="1"/>
</dbReference>
<dbReference type="OrthoDB" id="439943at2759"/>
<dbReference type="GO" id="GO:0016020">
    <property type="term" value="C:membrane"/>
    <property type="evidence" value="ECO:0007669"/>
    <property type="project" value="InterPro"/>
</dbReference>
<keyword evidence="2" id="KW-0808">Transferase</keyword>
<feature type="active site" description="Nucleophile" evidence="3">
    <location>
        <position position="205"/>
    </location>
</feature>
<dbReference type="GO" id="GO:0000032">
    <property type="term" value="P:cell wall mannoprotein biosynthetic process"/>
    <property type="evidence" value="ECO:0007669"/>
    <property type="project" value="TreeGrafter"/>
</dbReference>
<dbReference type="InterPro" id="IPR002685">
    <property type="entry name" value="Glyco_trans_15"/>
</dbReference>
<dbReference type="SUPFAM" id="SSF53448">
    <property type="entry name" value="Nucleotide-diphospho-sugar transferases"/>
    <property type="match status" value="1"/>
</dbReference>
<dbReference type="FunFam" id="3.90.550.10:FF:000051">
    <property type="entry name" value="Alpha-1,2-mannosyltransferase (Ktr4)"/>
    <property type="match status" value="1"/>
</dbReference>
<dbReference type="EMBL" id="AGSI01000025">
    <property type="protein sequence ID" value="EIE18263.1"/>
    <property type="molecule type" value="Genomic_DNA"/>
</dbReference>
<dbReference type="Proteomes" id="UP000007264">
    <property type="component" value="Unassembled WGS sequence"/>
</dbReference>
<evidence type="ECO:0000313" key="6">
    <source>
        <dbReference type="Proteomes" id="UP000007264"/>
    </source>
</evidence>
<reference evidence="5 6" key="1">
    <citation type="journal article" date="2012" name="Genome Biol.">
        <title>The genome of the polar eukaryotic microalga coccomyxa subellipsoidea reveals traits of cold adaptation.</title>
        <authorList>
            <person name="Blanc G."/>
            <person name="Agarkova I."/>
            <person name="Grimwood J."/>
            <person name="Kuo A."/>
            <person name="Brueggeman A."/>
            <person name="Dunigan D."/>
            <person name="Gurnon J."/>
            <person name="Ladunga I."/>
            <person name="Lindquist E."/>
            <person name="Lucas S."/>
            <person name="Pangilinan J."/>
            <person name="Proschold T."/>
            <person name="Salamov A."/>
            <person name="Schmutz J."/>
            <person name="Weeks D."/>
            <person name="Yamada T."/>
            <person name="Claverie J.M."/>
            <person name="Grigoriev I."/>
            <person name="Van Etten J."/>
            <person name="Lomsadze A."/>
            <person name="Borodovsky M."/>
        </authorList>
    </citation>
    <scope>NUCLEOTIDE SEQUENCE [LARGE SCALE GENOMIC DNA]</scope>
    <source>
        <strain evidence="5 6">C-169</strain>
    </source>
</reference>
<evidence type="ECO:0000256" key="4">
    <source>
        <dbReference type="SAM" id="MobiDB-lite"/>
    </source>
</evidence>
<evidence type="ECO:0000313" key="5">
    <source>
        <dbReference type="EMBL" id="EIE18263.1"/>
    </source>
</evidence>
<evidence type="ECO:0000256" key="2">
    <source>
        <dbReference type="ARBA" id="ARBA00022679"/>
    </source>
</evidence>
<dbReference type="PANTHER" id="PTHR31121">
    <property type="entry name" value="ALPHA-1,2 MANNOSYLTRANSFERASE KTR1"/>
    <property type="match status" value="1"/>
</dbReference>
<comment type="similarity">
    <text evidence="1">Belongs to the glycosyltransferase 15 family.</text>
</comment>
<dbReference type="PANTHER" id="PTHR31121:SF2">
    <property type="entry name" value="MANNOSYLTRANSFERASE KTR5-RELATED"/>
    <property type="match status" value="1"/>
</dbReference>
<feature type="region of interest" description="Disordered" evidence="4">
    <location>
        <begin position="311"/>
        <end position="331"/>
    </location>
</feature>
<organism evidence="5 6">
    <name type="scientific">Coccomyxa subellipsoidea (strain C-169)</name>
    <name type="common">Green microalga</name>
    <dbReference type="NCBI Taxonomy" id="574566"/>
    <lineage>
        <taxon>Eukaryota</taxon>
        <taxon>Viridiplantae</taxon>
        <taxon>Chlorophyta</taxon>
        <taxon>core chlorophytes</taxon>
        <taxon>Trebouxiophyceae</taxon>
        <taxon>Trebouxiophyceae incertae sedis</taxon>
        <taxon>Coccomyxaceae</taxon>
        <taxon>Coccomyxa</taxon>
        <taxon>Coccomyxa subellipsoidea</taxon>
    </lineage>
</organism>
<dbReference type="InterPro" id="IPR029044">
    <property type="entry name" value="Nucleotide-diphossugar_trans"/>
</dbReference>
<keyword evidence="6" id="KW-1185">Reference proteome</keyword>
<dbReference type="GO" id="GO:0005794">
    <property type="term" value="C:Golgi apparatus"/>
    <property type="evidence" value="ECO:0007669"/>
    <property type="project" value="TreeGrafter"/>
</dbReference>
<feature type="non-terminal residue" evidence="5">
    <location>
        <position position="1"/>
    </location>
</feature>
<evidence type="ECO:0000256" key="1">
    <source>
        <dbReference type="ARBA" id="ARBA00007677"/>
    </source>
</evidence>
<name>I0YIP4_COCSC</name>
<dbReference type="RefSeq" id="XP_005642807.1">
    <property type="nucleotide sequence ID" value="XM_005642750.1"/>
</dbReference>
<evidence type="ECO:0000256" key="3">
    <source>
        <dbReference type="PIRSR" id="PIRSR018153-1"/>
    </source>
</evidence>
<dbReference type="GO" id="GO:0006487">
    <property type="term" value="P:protein N-linked glycosylation"/>
    <property type="evidence" value="ECO:0007669"/>
    <property type="project" value="TreeGrafter"/>
</dbReference>
<sequence length="331" mass="38044">RARAAIVVLAQDSDCDGVLRSMAHMEARFNAKFGYPYVFLNNEPFGADFINRTSAATAARTLHGEIPPAHWGYPAFVDPAAAAAARREMRRRGVLYGDRESYHHIGFFHFHPLLREFDFYWRMEPDVHYYCDLDYDPFLYMQEKSIKYGFVITIEELAATIPSLWATTQAFIDAHPGSIPAANLLDFVRAPNGEYNLCHFWSNFELGDLNFFRSKVYMSYFDYLDRTGGFFFERWGDAPVHSLAAAMFLNSTEVHFFQDIGYRHNSYKHCPAVRRNNCACDAVEAVAFHSPSFGVCHRRWEDFLAKEAAARPPNSTDLKRSQPRIPVWRSG</sequence>